<name>V4RTF1_9CAUL</name>
<dbReference type="Pfam" id="PF13714">
    <property type="entry name" value="PEP_mutase"/>
    <property type="match status" value="1"/>
</dbReference>
<dbReference type="PATRIC" id="fig|1121022.4.peg.218"/>
<reference evidence="1 2" key="1">
    <citation type="journal article" date="2014" name="Nature">
        <title>Sequential evolution of bacterial morphology by co-option of a developmental regulator.</title>
        <authorList>
            <person name="Jiang C."/>
            <person name="Brown P.J."/>
            <person name="Ducret A."/>
            <person name="Brun Y.V."/>
        </authorList>
    </citation>
    <scope>NUCLEOTIDE SEQUENCE [LARGE SCALE GENOMIC DNA]</scope>
    <source>
        <strain evidence="1 2">DSM 16100</strain>
    </source>
</reference>
<dbReference type="OrthoDB" id="9785398at2"/>
<dbReference type="InterPro" id="IPR040442">
    <property type="entry name" value="Pyrv_kinase-like_dom_sf"/>
</dbReference>
<evidence type="ECO:0000313" key="1">
    <source>
        <dbReference type="EMBL" id="ESQ94448.1"/>
    </source>
</evidence>
<organism evidence="1 2">
    <name type="scientific">Asticcacaulis benevestitus DSM 16100 = ATCC BAA-896</name>
    <dbReference type="NCBI Taxonomy" id="1121022"/>
    <lineage>
        <taxon>Bacteria</taxon>
        <taxon>Pseudomonadati</taxon>
        <taxon>Pseudomonadota</taxon>
        <taxon>Alphaproteobacteria</taxon>
        <taxon>Caulobacterales</taxon>
        <taxon>Caulobacteraceae</taxon>
        <taxon>Asticcacaulis</taxon>
    </lineage>
</organism>
<evidence type="ECO:0000313" key="2">
    <source>
        <dbReference type="Proteomes" id="UP000017837"/>
    </source>
</evidence>
<dbReference type="RefSeq" id="WP_018082196.1">
    <property type="nucleotide sequence ID" value="NZ_AQWM01000011.1"/>
</dbReference>
<dbReference type="SUPFAM" id="SSF51621">
    <property type="entry name" value="Phosphoenolpyruvate/pyruvate domain"/>
    <property type="match status" value="1"/>
</dbReference>
<dbReference type="InterPro" id="IPR015813">
    <property type="entry name" value="Pyrv/PenolPyrv_kinase-like_dom"/>
</dbReference>
<comment type="caution">
    <text evidence="1">The sequence shown here is derived from an EMBL/GenBank/DDBJ whole genome shotgun (WGS) entry which is preliminary data.</text>
</comment>
<sequence length="270" mass="28539">MKSQCEKATDFATLHERGCFVIPNPWDRGSARLLAGLGFRALTTTSAGYARSLGVSDYQAGREHVLAHVRDLATAIDLPLAADLENGFGHRPEDCAETIRLGAEAGLVGGSIEDATGDDRVIYDIAEATDRIRAAAEAAKGLPHPFMLVARCENYLHGRADLADTIARLQAYQAAGADVLYAPGLSTADEIGEVCRSVDVPVNVLGGLGAKPLSVCELADLGVRRVSLGSWLHSAAMTAFVNAAQDESFGYVADLIGGRQMDQWLKEGAG</sequence>
<protein>
    <recommendedName>
        <fullName evidence="3">2-methylisocitrate lyase</fullName>
    </recommendedName>
</protein>
<proteinExistence type="predicted"/>
<dbReference type="PANTHER" id="PTHR42905:SF16">
    <property type="entry name" value="CARBOXYPHOSPHONOENOLPYRUVATE PHOSPHONOMUTASE-LIKE PROTEIN (AFU_ORTHOLOGUE AFUA_5G07230)"/>
    <property type="match status" value="1"/>
</dbReference>
<gene>
    <name evidence="1" type="ORF">ABENE_01110</name>
</gene>
<dbReference type="PANTHER" id="PTHR42905">
    <property type="entry name" value="PHOSPHOENOLPYRUVATE CARBOXYLASE"/>
    <property type="match status" value="1"/>
</dbReference>
<dbReference type="AlphaFoldDB" id="V4RTF1"/>
<dbReference type="CDD" id="cd00377">
    <property type="entry name" value="ICL_PEPM"/>
    <property type="match status" value="1"/>
</dbReference>
<dbReference type="Gene3D" id="3.20.20.60">
    <property type="entry name" value="Phosphoenolpyruvate-binding domains"/>
    <property type="match status" value="1"/>
</dbReference>
<dbReference type="eggNOG" id="COG2513">
    <property type="taxonomic scope" value="Bacteria"/>
</dbReference>
<keyword evidence="2" id="KW-1185">Reference proteome</keyword>
<dbReference type="Proteomes" id="UP000017837">
    <property type="component" value="Unassembled WGS sequence"/>
</dbReference>
<dbReference type="EMBL" id="AWGB01000003">
    <property type="protein sequence ID" value="ESQ94448.1"/>
    <property type="molecule type" value="Genomic_DNA"/>
</dbReference>
<evidence type="ECO:0008006" key="3">
    <source>
        <dbReference type="Google" id="ProtNLM"/>
    </source>
</evidence>
<accession>V4RTF1</accession>
<dbReference type="STRING" id="1121022.GCA_000376105_02530"/>
<dbReference type="GO" id="GO:0003824">
    <property type="term" value="F:catalytic activity"/>
    <property type="evidence" value="ECO:0007669"/>
    <property type="project" value="InterPro"/>
</dbReference>
<dbReference type="InterPro" id="IPR039556">
    <property type="entry name" value="ICL/PEPM"/>
</dbReference>